<dbReference type="AlphaFoldDB" id="A0A3S1HBZ5"/>
<proteinExistence type="predicted"/>
<dbReference type="Pfam" id="PF09612">
    <property type="entry name" value="HtrL_YibB"/>
    <property type="match status" value="1"/>
</dbReference>
<accession>A0A3S1HBZ5</accession>
<evidence type="ECO:0000313" key="3">
    <source>
        <dbReference type="Proteomes" id="UP000271974"/>
    </source>
</evidence>
<dbReference type="EMBL" id="RQTK01000679">
    <property type="protein sequence ID" value="RUS76229.1"/>
    <property type="molecule type" value="Genomic_DNA"/>
</dbReference>
<evidence type="ECO:0000313" key="2">
    <source>
        <dbReference type="EMBL" id="RUS76229.1"/>
    </source>
</evidence>
<reference evidence="2 3" key="1">
    <citation type="submission" date="2019-01" db="EMBL/GenBank/DDBJ databases">
        <title>A draft genome assembly of the solar-powered sea slug Elysia chlorotica.</title>
        <authorList>
            <person name="Cai H."/>
            <person name="Li Q."/>
            <person name="Fang X."/>
            <person name="Li J."/>
            <person name="Curtis N.E."/>
            <person name="Altenburger A."/>
            <person name="Shibata T."/>
            <person name="Feng M."/>
            <person name="Maeda T."/>
            <person name="Schwartz J.A."/>
            <person name="Shigenobu S."/>
            <person name="Lundholm N."/>
            <person name="Nishiyama T."/>
            <person name="Yang H."/>
            <person name="Hasebe M."/>
            <person name="Li S."/>
            <person name="Pierce S.K."/>
            <person name="Wang J."/>
        </authorList>
    </citation>
    <scope>NUCLEOTIDE SEQUENCE [LARGE SCALE GENOMIC DNA]</scope>
    <source>
        <strain evidence="2">EC2010</strain>
        <tissue evidence="2">Whole organism of an adult</tissue>
    </source>
</reference>
<evidence type="ECO:0000256" key="1">
    <source>
        <dbReference type="SAM" id="Phobius"/>
    </source>
</evidence>
<keyword evidence="1" id="KW-0812">Transmembrane</keyword>
<keyword evidence="3" id="KW-1185">Reference proteome</keyword>
<organism evidence="2 3">
    <name type="scientific">Elysia chlorotica</name>
    <name type="common">Eastern emerald elysia</name>
    <name type="synonym">Sea slug</name>
    <dbReference type="NCBI Taxonomy" id="188477"/>
    <lineage>
        <taxon>Eukaryota</taxon>
        <taxon>Metazoa</taxon>
        <taxon>Spiralia</taxon>
        <taxon>Lophotrochozoa</taxon>
        <taxon>Mollusca</taxon>
        <taxon>Gastropoda</taxon>
        <taxon>Heterobranchia</taxon>
        <taxon>Euthyneura</taxon>
        <taxon>Panpulmonata</taxon>
        <taxon>Sacoglossa</taxon>
        <taxon>Placobranchoidea</taxon>
        <taxon>Plakobranchidae</taxon>
        <taxon>Elysia</taxon>
    </lineage>
</organism>
<dbReference type="InterPro" id="IPR011735">
    <property type="entry name" value="WlaTC/HtrL_glycosyltransf"/>
</dbReference>
<keyword evidence="1" id="KW-1133">Transmembrane helix</keyword>
<sequence length="373" mass="43870">MQIIVRLLKRSFGWVMEPERVIYRLILFLMLFGAAYFCYCLYYANLRLQINRWNDRPAKKIDHLYDTDPVLKGIHERMVTKSKFMSSEVTLVTAYFNLGKLNKGRKFGIGPGYTPEKYKRWMSVFGRLDNPLVIFTDSHDIADMFSEMRAHFGDDRTKIVRMNRTELYSFSLAPRIKEVFSQPGYPAYDPNTVNENYSCVMHAKFELVAKVIKEEMFQTRYVSWLDIGLFRAVVNEQYVFPVRLPHGFDPDKVAYSGQTVFDSTLSPYQIIVEDKAWVGGAMFLGRPEVLYVYTQDYLNAVEKLISEGMMSTDQQVIYIMYQPIFPVKPRVEIQTYTTFSTDDWFYLGYSIKESWDYHLREAVSMLKILQYIL</sequence>
<gene>
    <name evidence="2" type="ORF">EGW08_016002</name>
</gene>
<dbReference type="OrthoDB" id="411632at2759"/>
<protein>
    <submittedName>
        <fullName evidence="2">Uncharacterized protein</fullName>
    </submittedName>
</protein>
<comment type="caution">
    <text evidence="2">The sequence shown here is derived from an EMBL/GenBank/DDBJ whole genome shotgun (WGS) entry which is preliminary data.</text>
</comment>
<dbReference type="Proteomes" id="UP000271974">
    <property type="component" value="Unassembled WGS sequence"/>
</dbReference>
<name>A0A3S1HBZ5_ELYCH</name>
<feature type="transmembrane region" description="Helical" evidence="1">
    <location>
        <begin position="21"/>
        <end position="44"/>
    </location>
</feature>
<keyword evidence="1" id="KW-0472">Membrane</keyword>